<keyword evidence="2" id="KW-1185">Reference proteome</keyword>
<evidence type="ECO:0008006" key="3">
    <source>
        <dbReference type="Google" id="ProtNLM"/>
    </source>
</evidence>
<dbReference type="Pfam" id="PF05910">
    <property type="entry name" value="DUF868"/>
    <property type="match status" value="1"/>
</dbReference>
<accession>A0A7N0URI3</accession>
<dbReference type="PANTHER" id="PTHR31972:SF3">
    <property type="entry name" value="OS09G0416600 PROTEIN"/>
    <property type="match status" value="1"/>
</dbReference>
<dbReference type="InterPro" id="IPR008586">
    <property type="entry name" value="DUF868_pln"/>
</dbReference>
<dbReference type="AlphaFoldDB" id="A0A7N0URI3"/>
<dbReference type="Proteomes" id="UP000594263">
    <property type="component" value="Unplaced"/>
</dbReference>
<protein>
    <recommendedName>
        <fullName evidence="3">DUF868 family protein</fullName>
    </recommendedName>
</protein>
<proteinExistence type="predicted"/>
<evidence type="ECO:0000313" key="1">
    <source>
        <dbReference type="EnsemblPlants" id="Kaladp0081s0317.1.v1.1"/>
    </source>
</evidence>
<sequence length="323" mass="35371">MSIVAKQSSTSAIHHFSAIPACLRRPIEAAADAPSTTSTSVYATDFGACVLTWTRTLLGRTLRIQLQGGACLDHTVKIRSKPFLLWLNRGSKAADRVRILWDFARCRFGSETEPEAGFYVAVVVGGEVAVLVGDMAKAAYGRLRLGCGDGKRRQRLVLKNEHVHSTRFYRATAAIGDGKKVRILIEHFYTGRDSGLRFSFNGLRALEVDRLVWKFRGSERVEFDGAVVSVLWDVHGWLFEERNRKKRRRGAEGGDACGVFVFDFRKVAGAGERESVSLSSISSSGSSRGSSASAVDWWSVGEREMECCGGGGGFSLVVYASKC</sequence>
<dbReference type="PANTHER" id="PTHR31972">
    <property type="entry name" value="EXPRESSED PROTEIN"/>
    <property type="match status" value="1"/>
</dbReference>
<dbReference type="OMA" id="IQIDCGY"/>
<reference evidence="1" key="1">
    <citation type="submission" date="2021-01" db="UniProtKB">
        <authorList>
            <consortium name="EnsemblPlants"/>
        </authorList>
    </citation>
    <scope>IDENTIFICATION</scope>
</reference>
<organism evidence="1 2">
    <name type="scientific">Kalanchoe fedtschenkoi</name>
    <name type="common">Lavender scallops</name>
    <name type="synonym">South American air plant</name>
    <dbReference type="NCBI Taxonomy" id="63787"/>
    <lineage>
        <taxon>Eukaryota</taxon>
        <taxon>Viridiplantae</taxon>
        <taxon>Streptophyta</taxon>
        <taxon>Embryophyta</taxon>
        <taxon>Tracheophyta</taxon>
        <taxon>Spermatophyta</taxon>
        <taxon>Magnoliopsida</taxon>
        <taxon>eudicotyledons</taxon>
        <taxon>Gunneridae</taxon>
        <taxon>Pentapetalae</taxon>
        <taxon>Saxifragales</taxon>
        <taxon>Crassulaceae</taxon>
        <taxon>Kalanchoe</taxon>
    </lineage>
</organism>
<dbReference type="EnsemblPlants" id="Kaladp0081s0317.1.v1.1">
    <property type="protein sequence ID" value="Kaladp0081s0317.1.v1.1"/>
    <property type="gene ID" value="Kaladp0081s0317.v1.1"/>
</dbReference>
<dbReference type="Gramene" id="Kaladp0081s0317.1.v1.1">
    <property type="protein sequence ID" value="Kaladp0081s0317.1.v1.1"/>
    <property type="gene ID" value="Kaladp0081s0317.v1.1"/>
</dbReference>
<evidence type="ECO:0000313" key="2">
    <source>
        <dbReference type="Proteomes" id="UP000594263"/>
    </source>
</evidence>
<name>A0A7N0URI3_KALFE</name>